<evidence type="ECO:0000313" key="6">
    <source>
        <dbReference type="Proteomes" id="UP001596028"/>
    </source>
</evidence>
<organism evidence="5 6">
    <name type="scientific">Cohnella hongkongensis</name>
    <dbReference type="NCBI Taxonomy" id="178337"/>
    <lineage>
        <taxon>Bacteria</taxon>
        <taxon>Bacillati</taxon>
        <taxon>Bacillota</taxon>
        <taxon>Bacilli</taxon>
        <taxon>Bacillales</taxon>
        <taxon>Paenibacillaceae</taxon>
        <taxon>Cohnella</taxon>
    </lineage>
</organism>
<protein>
    <submittedName>
        <fullName evidence="5">Substrate-binding domain-containing protein</fullName>
    </submittedName>
</protein>
<dbReference type="Pfam" id="PF00392">
    <property type="entry name" value="GntR"/>
    <property type="match status" value="1"/>
</dbReference>
<dbReference type="SUPFAM" id="SSF46785">
    <property type="entry name" value="Winged helix' DNA-binding domain"/>
    <property type="match status" value="1"/>
</dbReference>
<proteinExistence type="predicted"/>
<sequence length="355" mass="40229">MKESIRTDILEGKIIPNQKIGSETDLIKRFNVSRQTIRQAVGELENEGWLYREQGRGTFCADRTKTMKDNQSHKTIAIITSYIRDGIFPSIIRGAESYLSEKGYSILLASTNHNMEQEKKCLQNILTRRVDGLIVEPTKSAITNPNIGYYLNIENSGIPYVMINAFYPELSPLSLTMDDELGGFKATEHLIQLGHKRIAGIFKTDELQGGGRMKGFIRAHREAKLEMSPNMVITYVTKEQYANPKEEIMRLLLQEEALRPTAIFCYNDEVAFHVYAEIRKLGLRVPEDISLVGFDDSHFAQMNEVKFTTIKHPKAMMGEDAAKMIIELTKGGRDVQSMVYAPELIVRNSTAPYPV</sequence>
<dbReference type="SMART" id="SM00345">
    <property type="entry name" value="HTH_GNTR"/>
    <property type="match status" value="1"/>
</dbReference>
<dbReference type="SUPFAM" id="SSF53822">
    <property type="entry name" value="Periplasmic binding protein-like I"/>
    <property type="match status" value="1"/>
</dbReference>
<dbReference type="RefSeq" id="WP_378099354.1">
    <property type="nucleotide sequence ID" value="NZ_JBHSEP010000015.1"/>
</dbReference>
<dbReference type="CDD" id="cd07377">
    <property type="entry name" value="WHTH_GntR"/>
    <property type="match status" value="1"/>
</dbReference>
<accession>A0ABV9FH53</accession>
<comment type="caution">
    <text evidence="5">The sequence shown here is derived from an EMBL/GenBank/DDBJ whole genome shotgun (WGS) entry which is preliminary data.</text>
</comment>
<evidence type="ECO:0000259" key="4">
    <source>
        <dbReference type="PROSITE" id="PS50949"/>
    </source>
</evidence>
<dbReference type="EMBL" id="JBHSEP010000015">
    <property type="protein sequence ID" value="MFC4600355.1"/>
    <property type="molecule type" value="Genomic_DNA"/>
</dbReference>
<dbReference type="PANTHER" id="PTHR30146:SF150">
    <property type="entry name" value="ARABINOSE METABOLISM TRANSCRIPTIONAL REPRESSOR"/>
    <property type="match status" value="1"/>
</dbReference>
<evidence type="ECO:0000256" key="2">
    <source>
        <dbReference type="ARBA" id="ARBA00023125"/>
    </source>
</evidence>
<evidence type="ECO:0000256" key="3">
    <source>
        <dbReference type="ARBA" id="ARBA00023163"/>
    </source>
</evidence>
<dbReference type="InterPro" id="IPR033532">
    <property type="entry name" value="AraR_ligand_bind_dom"/>
</dbReference>
<keyword evidence="1" id="KW-0805">Transcription regulation</keyword>
<keyword evidence="3" id="KW-0804">Transcription</keyword>
<dbReference type="InterPro" id="IPR046335">
    <property type="entry name" value="LacI/GalR-like_sensor"/>
</dbReference>
<dbReference type="Pfam" id="PF13377">
    <property type="entry name" value="Peripla_BP_3"/>
    <property type="match status" value="1"/>
</dbReference>
<dbReference type="PRINTS" id="PR00035">
    <property type="entry name" value="HTHGNTR"/>
</dbReference>
<dbReference type="InterPro" id="IPR000524">
    <property type="entry name" value="Tscrpt_reg_HTH_GntR"/>
</dbReference>
<dbReference type="Gene3D" id="3.40.50.2300">
    <property type="match status" value="2"/>
</dbReference>
<keyword evidence="2" id="KW-0238">DNA-binding</keyword>
<reference evidence="6" key="1">
    <citation type="journal article" date="2019" name="Int. J. Syst. Evol. Microbiol.">
        <title>The Global Catalogue of Microorganisms (GCM) 10K type strain sequencing project: providing services to taxonomists for standard genome sequencing and annotation.</title>
        <authorList>
            <consortium name="The Broad Institute Genomics Platform"/>
            <consortium name="The Broad Institute Genome Sequencing Center for Infectious Disease"/>
            <person name="Wu L."/>
            <person name="Ma J."/>
        </authorList>
    </citation>
    <scope>NUCLEOTIDE SEQUENCE [LARGE SCALE GENOMIC DNA]</scope>
    <source>
        <strain evidence="6">CCUG 49571</strain>
    </source>
</reference>
<evidence type="ECO:0000256" key="1">
    <source>
        <dbReference type="ARBA" id="ARBA00023015"/>
    </source>
</evidence>
<gene>
    <name evidence="5" type="ORF">ACFO3S_19070</name>
</gene>
<dbReference type="PANTHER" id="PTHR30146">
    <property type="entry name" value="LACI-RELATED TRANSCRIPTIONAL REPRESSOR"/>
    <property type="match status" value="1"/>
</dbReference>
<dbReference type="Proteomes" id="UP001596028">
    <property type="component" value="Unassembled WGS sequence"/>
</dbReference>
<dbReference type="CDD" id="cd01541">
    <property type="entry name" value="PBP1_AraR"/>
    <property type="match status" value="1"/>
</dbReference>
<dbReference type="InterPro" id="IPR036388">
    <property type="entry name" value="WH-like_DNA-bd_sf"/>
</dbReference>
<dbReference type="InterPro" id="IPR028082">
    <property type="entry name" value="Peripla_BP_I"/>
</dbReference>
<evidence type="ECO:0000313" key="5">
    <source>
        <dbReference type="EMBL" id="MFC4600355.1"/>
    </source>
</evidence>
<dbReference type="PROSITE" id="PS50949">
    <property type="entry name" value="HTH_GNTR"/>
    <property type="match status" value="1"/>
</dbReference>
<dbReference type="InterPro" id="IPR036390">
    <property type="entry name" value="WH_DNA-bd_sf"/>
</dbReference>
<dbReference type="Gene3D" id="1.10.10.10">
    <property type="entry name" value="Winged helix-like DNA-binding domain superfamily/Winged helix DNA-binding domain"/>
    <property type="match status" value="1"/>
</dbReference>
<keyword evidence="6" id="KW-1185">Reference proteome</keyword>
<name>A0ABV9FH53_9BACL</name>
<feature type="domain" description="HTH gntR-type" evidence="4">
    <location>
        <begin position="1"/>
        <end position="63"/>
    </location>
</feature>